<proteinExistence type="predicted"/>
<organism evidence="4 5">
    <name type="scientific">Bacillus wiedmannii</name>
    <dbReference type="NCBI Taxonomy" id="1890302"/>
    <lineage>
        <taxon>Bacteria</taxon>
        <taxon>Bacillati</taxon>
        <taxon>Bacillota</taxon>
        <taxon>Bacilli</taxon>
        <taxon>Bacillales</taxon>
        <taxon>Bacillaceae</taxon>
        <taxon>Bacillus</taxon>
        <taxon>Bacillus cereus group</taxon>
    </lineage>
</organism>
<evidence type="ECO:0000259" key="2">
    <source>
        <dbReference type="Pfam" id="PF18413"/>
    </source>
</evidence>
<evidence type="ECO:0000313" key="4">
    <source>
        <dbReference type="EMBL" id="SDD50071.1"/>
    </source>
</evidence>
<protein>
    <submittedName>
        <fullName evidence="4">Putative peptidoglycan binding domain-containing protein</fullName>
    </submittedName>
</protein>
<dbReference type="RefSeq" id="WP_074651298.1">
    <property type="nucleotide sequence ID" value="NZ_FMZR01000006.1"/>
</dbReference>
<dbReference type="InterPro" id="IPR036365">
    <property type="entry name" value="PGBD-like_sf"/>
</dbReference>
<feature type="domain" description="Peptidoglycan binding-like" evidence="1">
    <location>
        <begin position="147"/>
        <end position="206"/>
    </location>
</feature>
<dbReference type="EMBL" id="FMZR01000006">
    <property type="protein sequence ID" value="SDD50071.1"/>
    <property type="molecule type" value="Genomic_DNA"/>
</dbReference>
<feature type="domain" description="ABC toxin N-terminal" evidence="3">
    <location>
        <begin position="1888"/>
        <end position="2007"/>
    </location>
</feature>
<gene>
    <name evidence="4" type="ORF">SAMN04487767_106248</name>
</gene>
<sequence>MNKITFPLQSGKTGPEVGNLQDALQLFLDRGVILAGDEGLRRDLIVLLRAERAVQVYEDVTRKLVSIFQEERQLAVQRLGKVDEITAKEIDARLREFGVLDEDGWMKVVGALHTQDDTLKSINVGTNHLASIDEKLNKAPTLSLNMRGKAVKELHSQLEKVGAELPASETTESIFGVGTRDTLLQLQEKYNLAHTGVFDDATRNTLGIIVGNVTHPNRVEGRIFLENGLPASKIKLRIVDKGFGDDEAILGEIETDERGFYALSYGMGGAIANLEVRTFDTQNNEVRLSNPKVNADRSELINLVAPAKVKSEASEFSLLASDLSEIVGADLSKLAQAKESEDKQDVSMLHQRTDWDARLITNAAISAQLSAATGISHDALYGVIRAGLPHDLEALALVSPDAFATTLTRANKAGIIALDNEKINAAKSAFEKFAFEKRGTMIVPGTLSSVRDMVGKASINHVQRETFEKLVLKHEDNNDALWEEAKTLALPIDSLQLQGKLAYLTMNNAELTKMLLDEIRSQDNLVQLVELDLYKYQVWVNRIKNLAVEDGDVNIEKLASLIPTAYTYEEVDARLIVYADDLARKVRETFPTHVVGRMIEKNELTLGKKHDVLKEPVQTFLKKAVVKGFRLGSTPVVQFLKQHSESVFEGIDEDKKQYAKEGVKLLTRVYQMTPNDENMATLLELNFTSARQVASIPKYEFVNRYWKKFGARTATEAIWDKSVQITSTTFNIQSLVKKIDSTPPMTAVSGNPERHKEDKEKLMSLLKEYPTMESLFGSLDFCECEHCRSVLSPAAYLVDLFRFIDPPEQEWEHKMKFWKDNHNGKEYTKDYNYLKPYDSLMERRPDLPNLKLTCENTNTALPYIDLVNEIFEYVVANTQLDESAVRDTGDVSSAELMAEPHNMNTEDYKKAYDKLKNACYPFALPFDLWLETVRRFCEYFEMPFWKLLDTFRPSDDLFAPAVSPETYYRAHIFAEYFGLSPKEYAIYAEPVIADWPKLYGYDKPSDTEATTLTVLKSAKTLARRLDVTYKELAELMMTGFINPKLYTLATLRKLDIELIDVFRYKKHPDYKPLPTDEEAEMEKRLAQLTKQFQPHFDAKQWLNESWDQHQFENILVLRDPETGGNFDSTTICYADRPHANVEVIDYVKLNFLVRLWKKSKWTLEETDLALQTFCLLPADSAMSDIAIGNSIKTALIYMAHLKELVELLNMGKDGRIKLLTLWSDLPTRGENPLYAQLFLTRTILKDDAVFDDPLGKYFNNTNEFIKNHLPALQAALNLTFDEIVQILQDANKGDESDVNKAKLSLVNVSMLYRYGLLAKALKISIGEMIVLKALSGLNPFHPLNPNPLSNESEDFPLIHTLEFVRHVQKVKASTFASTDLDYLFRHRFNPPGKYKEDYNAILSWFRTLAAELRIIAGNYAVPDNANSLSDDELRQKMEMVFASDVVEIFMAYWQDKPDFSVFSPEFKKFFINHFDGLLVYDEFFGDDIAISREEKRLNLLKKMLPFIQAKLTRKTILKTMTAQTGSDEALIEALLMNRNFLALPDASTKPLLTWFEELGQLGMTTEFTPSDSNAQPIQKSVEVEESENRKQAKWRGLIEVPLDGVYRFYAKLGKKDAEVNLCFDTSVEPVLKGKAASAGDERGGSIKLKSGVLYAFILEASNLQNGTFELLIKGETTPKATISQFVVIPQSIANGAMHAYKMLHKALQLAQGLGLSERDVRHILSNPKDFGGVDWRMLPTQQTNESESAKALFNGLISLLGYGVLKRDMAGGRDDLIDIFEHAVMTSPEDVPDLCERIAMMTRRKKDDVLAAAAELKMTEPRHFSDESRMERLWHALQIMEKFGLPMTILKKWLTPKPNHAIAMDVRNAIKSHYESDTWQRIAKAIFDPLRKHQRDALVAHIMHINEELGLDSVEKLFEYFLIDPGTEPVVETSRLRLAISSLQTFIQRCFLSLEKQVHPSVLNKEHWSWMKRYRVWEANRKIFLFPENWLEPEWRDDKTHLFQELESSLLQGDVTNQLAEDALYVYLNKLEQLARLEIVTMYAEEKDGPPTMHVIGRTYSKPHQYFYRRYVSRMWTPWEPVTAEIEGDHIAAVMWRGRLHLFWITFMETGEEEKDGGTIEQEKYLETNMKGIGNVKIPLHVGGSKNTEKVTLASGFNEVVTAASSASKSIAKRYLNIQLNWSEYFQGTWTARESSGFKRSIQLNSTFDPSTVFTSVTKEKGEESGIDGAVWIHLKNSILSYSFVVISKNSDLQSSNYSTIPDSPYFQNKYTEYNRFKGAGALSVTFVQNIETTDGVIKVESPAPHPILSNGGSYILLPTSNQMQFPNEEFAPLISPFFYADDLYTFFVEPSITETTMDKWQGYTIPRPSQKSKWDSILKNPPREFIPLIPPKYYQESFRVKDVIPQPDHIDRSALYVIKGNTDALTQPGISVQFGDALIGPTGRVQNINDITNVITSVSGGIHLNHKGANLL</sequence>
<name>A0A1G6V974_9BACI</name>
<accession>A0A1G6V974</accession>
<dbReference type="SUPFAM" id="SSF47090">
    <property type="entry name" value="PGBD-like"/>
    <property type="match status" value="1"/>
</dbReference>
<evidence type="ECO:0000259" key="3">
    <source>
        <dbReference type="Pfam" id="PF20220"/>
    </source>
</evidence>
<reference evidence="5" key="1">
    <citation type="submission" date="2016-10" db="EMBL/GenBank/DDBJ databases">
        <authorList>
            <person name="Varghese N."/>
        </authorList>
    </citation>
    <scope>NUCLEOTIDE SEQUENCE [LARGE SCALE GENOMIC DNA]</scope>
    <source>
        <strain evidence="5">KPR-7A</strain>
    </source>
</reference>
<dbReference type="InterPro" id="IPR036366">
    <property type="entry name" value="PGBDSf"/>
</dbReference>
<dbReference type="Pfam" id="PF18413">
    <property type="entry name" value="Neuraminidase"/>
    <property type="match status" value="1"/>
</dbReference>
<evidence type="ECO:0000313" key="5">
    <source>
        <dbReference type="Proteomes" id="UP000183507"/>
    </source>
</evidence>
<feature type="domain" description="Neuraminidase-like" evidence="2">
    <location>
        <begin position="2037"/>
        <end position="2205"/>
    </location>
</feature>
<dbReference type="InterPro" id="IPR041079">
    <property type="entry name" value="Neuraminidase-like"/>
</dbReference>
<dbReference type="Pfam" id="PF01471">
    <property type="entry name" value="PG_binding_1"/>
    <property type="match status" value="1"/>
</dbReference>
<dbReference type="Pfam" id="PF20220">
    <property type="entry name" value="ABC_toxin_N"/>
    <property type="match status" value="1"/>
</dbReference>
<dbReference type="Proteomes" id="UP000183507">
    <property type="component" value="Unassembled WGS sequence"/>
</dbReference>
<dbReference type="Gene3D" id="1.10.101.10">
    <property type="entry name" value="PGBD-like superfamily/PGBD"/>
    <property type="match status" value="1"/>
</dbReference>
<evidence type="ECO:0000259" key="1">
    <source>
        <dbReference type="Pfam" id="PF01471"/>
    </source>
</evidence>
<dbReference type="InterPro" id="IPR002477">
    <property type="entry name" value="Peptidoglycan-bd-like"/>
</dbReference>
<dbReference type="InterPro" id="IPR046839">
    <property type="entry name" value="ABC_toxin_N"/>
</dbReference>